<feature type="transmembrane region" description="Helical" evidence="1">
    <location>
        <begin position="71"/>
        <end position="97"/>
    </location>
</feature>
<dbReference type="Proteomes" id="UP000256269">
    <property type="component" value="Unassembled WGS sequence"/>
</dbReference>
<reference evidence="2 3" key="1">
    <citation type="submission" date="2018-08" db="EMBL/GenBank/DDBJ databases">
        <title>Genomic Encyclopedia of Archaeal and Bacterial Type Strains, Phase II (KMG-II): from individual species to whole genera.</title>
        <authorList>
            <person name="Goeker M."/>
        </authorList>
    </citation>
    <scope>NUCLEOTIDE SEQUENCE [LARGE SCALE GENOMIC DNA]</scope>
    <source>
        <strain evidence="2 3">DSM 45791</strain>
    </source>
</reference>
<evidence type="ECO:0000256" key="1">
    <source>
        <dbReference type="SAM" id="Phobius"/>
    </source>
</evidence>
<dbReference type="EMBL" id="QUNO01000006">
    <property type="protein sequence ID" value="REH47236.1"/>
    <property type="molecule type" value="Genomic_DNA"/>
</dbReference>
<keyword evidence="3" id="KW-1185">Reference proteome</keyword>
<comment type="caution">
    <text evidence="2">The sequence shown here is derived from an EMBL/GenBank/DDBJ whole genome shotgun (WGS) entry which is preliminary data.</text>
</comment>
<keyword evidence="1" id="KW-0472">Membrane</keyword>
<proteinExistence type="predicted"/>
<keyword evidence="1" id="KW-0812">Transmembrane</keyword>
<evidence type="ECO:0000313" key="2">
    <source>
        <dbReference type="EMBL" id="REH47236.1"/>
    </source>
</evidence>
<sequence length="218" mass="23841">MPEHMTVHLPAPLALLRRGAQHLLESTLVPLGLFYIVFTLVGLQGALFAALGWSLAALARRVVLRKEIPSVLWVTTALLCVRTLVGYLTGSVFLYFLQPTVQNFAFAAILLATLPLNRPLLAKLADDFCAFPTVVTGHPHVQRFFRQVSFLWALVFITNGVTTLWALASATVGNFLMVSTAGSYSMVALGIAVSLLWFRRLLRAHGITLRLGQKAVTA</sequence>
<organism evidence="2 3">
    <name type="scientific">Kutzneria buriramensis</name>
    <dbReference type="NCBI Taxonomy" id="1045776"/>
    <lineage>
        <taxon>Bacteria</taxon>
        <taxon>Bacillati</taxon>
        <taxon>Actinomycetota</taxon>
        <taxon>Actinomycetes</taxon>
        <taxon>Pseudonocardiales</taxon>
        <taxon>Pseudonocardiaceae</taxon>
        <taxon>Kutzneria</taxon>
    </lineage>
</organism>
<feature type="transmembrane region" description="Helical" evidence="1">
    <location>
        <begin position="174"/>
        <end position="198"/>
    </location>
</feature>
<dbReference type="NCBIfam" id="NF041646">
    <property type="entry name" value="VC0807_fam"/>
    <property type="match status" value="1"/>
</dbReference>
<keyword evidence="1" id="KW-1133">Transmembrane helix</keyword>
<gene>
    <name evidence="2" type="ORF">BCF44_106401</name>
</gene>
<feature type="transmembrane region" description="Helical" evidence="1">
    <location>
        <begin position="150"/>
        <end position="168"/>
    </location>
</feature>
<accession>A0A3E0HLZ2</accession>
<dbReference type="AlphaFoldDB" id="A0A3E0HLZ2"/>
<dbReference type="OrthoDB" id="3783129at2"/>
<feature type="transmembrane region" description="Helical" evidence="1">
    <location>
        <begin position="103"/>
        <end position="121"/>
    </location>
</feature>
<name>A0A3E0HLZ2_9PSEU</name>
<evidence type="ECO:0000313" key="3">
    <source>
        <dbReference type="Proteomes" id="UP000256269"/>
    </source>
</evidence>
<feature type="transmembrane region" description="Helical" evidence="1">
    <location>
        <begin position="33"/>
        <end position="59"/>
    </location>
</feature>
<protein>
    <submittedName>
        <fullName evidence="2">Intracellular septation protein A</fullName>
    </submittedName>
</protein>